<proteinExistence type="predicted"/>
<dbReference type="Proteomes" id="UP000192095">
    <property type="component" value="Chromosome"/>
</dbReference>
<evidence type="ECO:0000313" key="2">
    <source>
        <dbReference type="EMBL" id="PLW59005.1"/>
    </source>
</evidence>
<evidence type="ECO:0000313" key="4">
    <source>
        <dbReference type="Proteomes" id="UP000234865"/>
    </source>
</evidence>
<dbReference type="EMBL" id="CP015902">
    <property type="protein sequence ID" value="ARE20543.1"/>
    <property type="molecule type" value="Genomic_DNA"/>
</dbReference>
<protein>
    <submittedName>
        <fullName evidence="2">Uncharacterized protein</fullName>
    </submittedName>
</protein>
<dbReference type="RefSeq" id="WP_039115103.1">
    <property type="nucleotide sequence ID" value="NZ_CP010050.1"/>
</dbReference>
<dbReference type="EMBL" id="PKRZ01000002">
    <property type="protein sequence ID" value="PLW59005.1"/>
    <property type="molecule type" value="Genomic_DNA"/>
</dbReference>
<accession>A0A0A7SZ10</accession>
<sequence length="161" mass="19222">MKLKDAIRYYELTGSDILTDLEIQSKYITALEFDYVYDDFTDVMEKLYENLLVLWADSHEVNEETEMPTKEYLTGLYLANIPKPKQEDEKEVVFERPSRFKQKKQEQENKTMNLVVSLVNSDMNIQQFFDFEIELVVDIINSVSEKREAEEKKRKSKKRRT</sequence>
<reference evidence="1" key="4">
    <citation type="submission" date="2023-07" db="EMBL/GenBank/DDBJ databases">
        <authorList>
            <person name="McDonnell B."/>
        </authorList>
    </citation>
    <scope>NUCLEOTIDE SEQUENCE</scope>
    <source>
        <strain evidence="1">UC06</strain>
    </source>
</reference>
<dbReference type="AlphaFoldDB" id="A0A0A7SZ10"/>
<organism evidence="2 4">
    <name type="scientific">Lactococcus lactis subsp. lactis</name>
    <name type="common">Streptococcus lactis</name>
    <dbReference type="NCBI Taxonomy" id="1360"/>
    <lineage>
        <taxon>Bacteria</taxon>
        <taxon>Bacillati</taxon>
        <taxon>Bacillota</taxon>
        <taxon>Bacilli</taxon>
        <taxon>Lactobacillales</taxon>
        <taxon>Streptococcaceae</taxon>
        <taxon>Lactococcus</taxon>
    </lineage>
</organism>
<gene>
    <name evidence="2" type="ORF">CYU10_002408</name>
    <name evidence="1" type="ORF">LLUC06_0996</name>
</gene>
<reference evidence="4" key="1">
    <citation type="submission" date="2016-08" db="EMBL/GenBank/DDBJ databases">
        <title>Comparative genomics of Lactococcus lactis strain WFLU12 isolated from the gastrointestinal tract of wild olive flounder (Paralichythys olivaceus).</title>
        <authorList>
            <person name="Nguyen T.L."/>
            <person name="Kim D.-H."/>
        </authorList>
    </citation>
    <scope>NUCLEOTIDE SEQUENCE [LARGE SCALE GENOMIC DNA]</scope>
    <source>
        <strain evidence="4">WFLU12</strain>
    </source>
</reference>
<dbReference type="Proteomes" id="UP000234865">
    <property type="component" value="Unassembled WGS sequence"/>
</dbReference>
<name>A0A0A7SZ10_LACLL</name>
<evidence type="ECO:0000313" key="3">
    <source>
        <dbReference type="Proteomes" id="UP000192095"/>
    </source>
</evidence>
<evidence type="ECO:0000313" key="1">
    <source>
        <dbReference type="EMBL" id="ARE20543.1"/>
    </source>
</evidence>
<reference evidence="1 3" key="3">
    <citation type="journal article" date="2017" name="BMC Genomics">
        <title>Comparative and functional genomics of the Lactococcus lactis taxon; insights into evolution and niche adaptation.</title>
        <authorList>
            <person name="Kelleher P."/>
            <person name="Bottacini F."/>
            <person name="Mahony J."/>
            <person name="Kilcawley K.N."/>
            <person name="van Sinderen D."/>
        </authorList>
    </citation>
    <scope>NUCLEOTIDE SEQUENCE [LARGE SCALE GENOMIC DNA]</scope>
    <source>
        <strain evidence="1 3">UC06</strain>
    </source>
</reference>
<reference evidence="2" key="2">
    <citation type="submission" date="2016-08" db="EMBL/GenBank/DDBJ databases">
        <title>Genome-wide comparison reveals a probiotic strain Lactococcus lactis WFLU12 isolated from the gastrointestinal tract of olive flounder (Paralichythys olivaceus) harboring genes supporting probiotic action.</title>
        <authorList>
            <person name="Nguyen T.L."/>
        </authorList>
    </citation>
    <scope>NUCLEOTIDE SEQUENCE</scope>
    <source>
        <strain evidence="2">WFLU12</strain>
    </source>
</reference>